<reference evidence="2" key="1">
    <citation type="submission" date="2012-11" db="EMBL/GenBank/DDBJ databases">
        <authorList>
            <person name="Lucero-Rivera Y.E."/>
            <person name="Tovar-Ramirez D."/>
        </authorList>
    </citation>
    <scope>NUCLEOTIDE SEQUENCE [LARGE SCALE GENOMIC DNA]</scope>
    <source>
        <strain evidence="2">Araruama</strain>
    </source>
</reference>
<evidence type="ECO:0000313" key="1">
    <source>
        <dbReference type="EMBL" id="ETR71193.1"/>
    </source>
</evidence>
<protein>
    <submittedName>
        <fullName evidence="1">Uncharacterized protein</fullName>
    </submittedName>
</protein>
<dbReference type="Proteomes" id="UP000189670">
    <property type="component" value="Unassembled WGS sequence"/>
</dbReference>
<name>A0A1V1P8U9_9BACT</name>
<sequence>MLKAKPKKAISWVAKIGHIPIISNYRDKIFLRRINNSSETASAIIVKQDRSNGNHVTYQTFDGHTEIYDGNEPIQLIDHLANYLKKNKTNKKHLISFKNFAAEKAEVMKGNFFKTFKSKGIDVNEIKSFRDNNDNMLLTAMFTPGAKWVRTENPREKKGKTNAIMHFTHKFRQKMIHIGVKVLSKNPLAVKDYVNQTEKLSKSMKNILFIDMIYTSLKKVKKKYKTNIFIKIYLQCMRTFFVEIDDNQKNKTL</sequence>
<comment type="caution">
    <text evidence="1">The sequence shown here is derived from an EMBL/GenBank/DDBJ whole genome shotgun (WGS) entry which is preliminary data.</text>
</comment>
<proteinExistence type="predicted"/>
<dbReference type="EMBL" id="ATBP01000308">
    <property type="protein sequence ID" value="ETR71193.1"/>
    <property type="molecule type" value="Genomic_DNA"/>
</dbReference>
<organism evidence="1 2">
    <name type="scientific">Candidatus Magnetoglobus multicellularis str. Araruama</name>
    <dbReference type="NCBI Taxonomy" id="890399"/>
    <lineage>
        <taxon>Bacteria</taxon>
        <taxon>Pseudomonadati</taxon>
        <taxon>Thermodesulfobacteriota</taxon>
        <taxon>Desulfobacteria</taxon>
        <taxon>Desulfobacterales</taxon>
        <taxon>Desulfobacteraceae</taxon>
        <taxon>Candidatus Magnetoglobus</taxon>
    </lineage>
</organism>
<evidence type="ECO:0000313" key="2">
    <source>
        <dbReference type="Proteomes" id="UP000189670"/>
    </source>
</evidence>
<gene>
    <name evidence="1" type="ORF">OMM_02681</name>
</gene>
<accession>A0A1V1P8U9</accession>
<dbReference type="AlphaFoldDB" id="A0A1V1P8U9"/>